<evidence type="ECO:0000313" key="1">
    <source>
        <dbReference type="EMBL" id="CAB4198196.1"/>
    </source>
</evidence>
<organism evidence="2">
    <name type="scientific">uncultured Caudovirales phage</name>
    <dbReference type="NCBI Taxonomy" id="2100421"/>
    <lineage>
        <taxon>Viruses</taxon>
        <taxon>Duplodnaviria</taxon>
        <taxon>Heunggongvirae</taxon>
        <taxon>Uroviricota</taxon>
        <taxon>Caudoviricetes</taxon>
        <taxon>Peduoviridae</taxon>
        <taxon>Maltschvirus</taxon>
        <taxon>Maltschvirus maltsch</taxon>
    </lineage>
</organism>
<evidence type="ECO:0000313" key="2">
    <source>
        <dbReference type="EMBL" id="CAB4210561.1"/>
    </source>
</evidence>
<name>A0A6J5S9W4_9CAUD</name>
<dbReference type="EMBL" id="LR797368">
    <property type="protein sequence ID" value="CAB4210561.1"/>
    <property type="molecule type" value="Genomic_DNA"/>
</dbReference>
<protein>
    <submittedName>
        <fullName evidence="2">Uncharacterized protein</fullName>
    </submittedName>
</protein>
<dbReference type="EMBL" id="LR797265">
    <property type="protein sequence ID" value="CAB4198196.1"/>
    <property type="molecule type" value="Genomic_DNA"/>
</dbReference>
<sequence length="36" mass="3947">MNWLLALGAGLVVGACVTAVLLVKAIEDYDDEMWHE</sequence>
<evidence type="ECO:0000313" key="3">
    <source>
        <dbReference type="EMBL" id="CAB5227105.1"/>
    </source>
</evidence>
<gene>
    <name evidence="1" type="ORF">UFOVP1306_57</name>
    <name evidence="2" type="ORF">UFOVP1422_59</name>
    <name evidence="3" type="ORF">UFOVP1519_6</name>
</gene>
<dbReference type="EMBL" id="LR798370">
    <property type="protein sequence ID" value="CAB5227105.1"/>
    <property type="molecule type" value="Genomic_DNA"/>
</dbReference>
<proteinExistence type="predicted"/>
<accession>A0A6J5S9W4</accession>
<reference evidence="2" key="1">
    <citation type="submission" date="2020-05" db="EMBL/GenBank/DDBJ databases">
        <authorList>
            <person name="Chiriac C."/>
            <person name="Salcher M."/>
            <person name="Ghai R."/>
            <person name="Kavagutti S V."/>
        </authorList>
    </citation>
    <scope>NUCLEOTIDE SEQUENCE</scope>
</reference>